<keyword evidence="2" id="KW-1185">Reference proteome</keyword>
<reference evidence="1 2" key="1">
    <citation type="submission" date="2018-07" db="EMBL/GenBank/DDBJ databases">
        <title>Draft genome of the type strain Streptomyces armeniacus ATCC 15676.</title>
        <authorList>
            <person name="Labana P."/>
            <person name="Gosse J.T."/>
            <person name="Boddy C.N."/>
        </authorList>
    </citation>
    <scope>NUCLEOTIDE SEQUENCE [LARGE SCALE GENOMIC DNA]</scope>
    <source>
        <strain evidence="1 2">ATCC 15676</strain>
    </source>
</reference>
<gene>
    <name evidence="1" type="ORF">DVA86_01585</name>
</gene>
<dbReference type="AlphaFoldDB" id="A0A345XIR4"/>
<protein>
    <recommendedName>
        <fullName evidence="3">Sensor histidine kinase</fullName>
    </recommendedName>
</protein>
<dbReference type="RefSeq" id="WP_208885611.1">
    <property type="nucleotide sequence ID" value="NZ_CP031320.1"/>
</dbReference>
<sequence>MAALLWLLIPVAAGVVASVWGGLAARRRTIVPDADGVAGYERFREAMERSAGPAWDSALAPDASPDRVPAAVVPVRGAPDGPAREAR</sequence>
<dbReference type="Proteomes" id="UP000254425">
    <property type="component" value="Chromosome"/>
</dbReference>
<dbReference type="EMBL" id="CP031320">
    <property type="protein sequence ID" value="AXK31530.1"/>
    <property type="molecule type" value="Genomic_DNA"/>
</dbReference>
<name>A0A345XIR4_9ACTN</name>
<accession>A0A345XIR4</accession>
<organism evidence="1 2">
    <name type="scientific">Streptomyces armeniacus</name>
    <dbReference type="NCBI Taxonomy" id="83291"/>
    <lineage>
        <taxon>Bacteria</taxon>
        <taxon>Bacillati</taxon>
        <taxon>Actinomycetota</taxon>
        <taxon>Actinomycetes</taxon>
        <taxon>Kitasatosporales</taxon>
        <taxon>Streptomycetaceae</taxon>
        <taxon>Streptomyces</taxon>
    </lineage>
</organism>
<evidence type="ECO:0008006" key="3">
    <source>
        <dbReference type="Google" id="ProtNLM"/>
    </source>
</evidence>
<evidence type="ECO:0000313" key="1">
    <source>
        <dbReference type="EMBL" id="AXK31530.1"/>
    </source>
</evidence>
<dbReference type="KEGG" id="sarm:DVA86_01585"/>
<evidence type="ECO:0000313" key="2">
    <source>
        <dbReference type="Proteomes" id="UP000254425"/>
    </source>
</evidence>
<proteinExistence type="predicted"/>